<dbReference type="AlphaFoldDB" id="A0A239Z4D6"/>
<name>A0A239Z4D6_9STAP</name>
<protein>
    <submittedName>
        <fullName evidence="1">Uncharacterized protein</fullName>
    </submittedName>
</protein>
<keyword evidence="2" id="KW-1185">Reference proteome</keyword>
<accession>A0A239Z4D6</accession>
<evidence type="ECO:0000313" key="2">
    <source>
        <dbReference type="Proteomes" id="UP000242084"/>
    </source>
</evidence>
<dbReference type="KEGG" id="sste:SAMEA4384403_1161"/>
<evidence type="ECO:0000313" key="1">
    <source>
        <dbReference type="EMBL" id="SNV65820.1"/>
    </source>
</evidence>
<dbReference type="EMBL" id="LT906462">
    <property type="protein sequence ID" value="SNV65820.1"/>
    <property type="molecule type" value="Genomic_DNA"/>
</dbReference>
<proteinExistence type="predicted"/>
<reference evidence="1 2" key="1">
    <citation type="submission" date="2017-06" db="EMBL/GenBank/DDBJ databases">
        <authorList>
            <consortium name="Pathogen Informatics"/>
        </authorList>
    </citation>
    <scope>NUCLEOTIDE SEQUENCE [LARGE SCALE GENOMIC DNA]</scope>
    <source>
        <strain evidence="1 2">NCTC13839</strain>
    </source>
</reference>
<dbReference type="Proteomes" id="UP000242084">
    <property type="component" value="Chromosome 1"/>
</dbReference>
<organism evidence="1 2">
    <name type="scientific">Mammaliicoccus stepanovicii</name>
    <dbReference type="NCBI Taxonomy" id="643214"/>
    <lineage>
        <taxon>Bacteria</taxon>
        <taxon>Bacillati</taxon>
        <taxon>Bacillota</taxon>
        <taxon>Bacilli</taxon>
        <taxon>Bacillales</taxon>
        <taxon>Staphylococcaceae</taxon>
        <taxon>Mammaliicoccus</taxon>
    </lineage>
</organism>
<gene>
    <name evidence="1" type="ORF">SAMEA4384403_01161</name>
</gene>
<sequence>MLILMAIAVIATALVGFVIYANTDVEKSSDREITE</sequence>